<gene>
    <name evidence="2" type="ORF">A7J15_03890</name>
</gene>
<keyword evidence="3" id="KW-1185">Reference proteome</keyword>
<organism evidence="2 3">
    <name type="scientific">Microbacterium sediminis</name>
    <dbReference type="NCBI Taxonomy" id="904291"/>
    <lineage>
        <taxon>Bacteria</taxon>
        <taxon>Bacillati</taxon>
        <taxon>Actinomycetota</taxon>
        <taxon>Actinomycetes</taxon>
        <taxon>Micrococcales</taxon>
        <taxon>Microbacteriaceae</taxon>
        <taxon>Microbacterium</taxon>
    </lineage>
</organism>
<evidence type="ECO:0000259" key="1">
    <source>
        <dbReference type="Pfam" id="PF02350"/>
    </source>
</evidence>
<evidence type="ECO:0000313" key="2">
    <source>
        <dbReference type="EMBL" id="OCG74682.1"/>
    </source>
</evidence>
<sequence length="346" mass="36517">MLCGVAFTEAELSTNLNALGIDVRVVALADTVEQVDATVMVEQSAVLLQGMQRQIERLSLDRVVVLGDRWELLAVATAAYLAGLRIIHVHGGEVTEGALDERVRHAITKLADIHCVASEDAAQRVKQLGEPDDRVFLTGAPGLDRIVNAIPMNDRALENLLGHEVARPLALFTFHPPTADEFVDLAEAVRVSLSAAVASCPSVIVTDPGMDAGRDVILGVIDEMAARDGRITRISSLGARYPSVLAAVDVVVGNSSSGVIEAASAGVPAVDIGRRQAGRLRADTVVHASGDGPSVAAALAEALSDVVRARARARANPYGNGDAAAKIRDVILRARELPMSKKFIDR</sequence>
<comment type="caution">
    <text evidence="2">The sequence shown here is derived from an EMBL/GenBank/DDBJ whole genome shotgun (WGS) entry which is preliminary data.</text>
</comment>
<dbReference type="GO" id="GO:0004553">
    <property type="term" value="F:hydrolase activity, hydrolyzing O-glycosyl compounds"/>
    <property type="evidence" value="ECO:0007669"/>
    <property type="project" value="InterPro"/>
</dbReference>
<dbReference type="GO" id="GO:0006047">
    <property type="term" value="P:UDP-N-acetylglucosamine metabolic process"/>
    <property type="evidence" value="ECO:0007669"/>
    <property type="project" value="InterPro"/>
</dbReference>
<protein>
    <submittedName>
        <fullName evidence="2">UDP-N-acetyl-D-glucosamine 2-epimerase, UDP-hydrolysing</fullName>
    </submittedName>
</protein>
<proteinExistence type="predicted"/>
<dbReference type="Gene3D" id="3.40.50.2000">
    <property type="entry name" value="Glycogen Phosphorylase B"/>
    <property type="match status" value="2"/>
</dbReference>
<accession>A0A1B9NDK3</accession>
<dbReference type="Pfam" id="PF02350">
    <property type="entry name" value="Epimerase_2"/>
    <property type="match status" value="1"/>
</dbReference>
<dbReference type="EMBL" id="LXMD01000021">
    <property type="protein sequence ID" value="OCG74682.1"/>
    <property type="molecule type" value="Genomic_DNA"/>
</dbReference>
<dbReference type="STRING" id="904291.A7J15_03890"/>
<evidence type="ECO:0000313" key="3">
    <source>
        <dbReference type="Proteomes" id="UP000093355"/>
    </source>
</evidence>
<dbReference type="PANTHER" id="PTHR43174:SF3">
    <property type="entry name" value="UDP-N-ACETYLGLUCOSAMINE 2-EPIMERASE"/>
    <property type="match status" value="1"/>
</dbReference>
<dbReference type="InterPro" id="IPR020004">
    <property type="entry name" value="UDP-GlcNAc_Epase"/>
</dbReference>
<name>A0A1B9NDK3_9MICO</name>
<dbReference type="InterPro" id="IPR003331">
    <property type="entry name" value="UDP_GlcNAc_Epimerase_2_dom"/>
</dbReference>
<dbReference type="Proteomes" id="UP000093355">
    <property type="component" value="Unassembled WGS sequence"/>
</dbReference>
<dbReference type="AlphaFoldDB" id="A0A1B9NDK3"/>
<dbReference type="SUPFAM" id="SSF53756">
    <property type="entry name" value="UDP-Glycosyltransferase/glycogen phosphorylase"/>
    <property type="match status" value="1"/>
</dbReference>
<dbReference type="InterPro" id="IPR029767">
    <property type="entry name" value="WecB-like"/>
</dbReference>
<dbReference type="NCBIfam" id="TIGR03568">
    <property type="entry name" value="NeuC_NnaA"/>
    <property type="match status" value="1"/>
</dbReference>
<feature type="domain" description="UDP-N-acetylglucosamine 2-epimerase" evidence="1">
    <location>
        <begin position="35"/>
        <end position="331"/>
    </location>
</feature>
<dbReference type="PANTHER" id="PTHR43174">
    <property type="entry name" value="UDP-N-ACETYLGLUCOSAMINE 2-EPIMERASE"/>
    <property type="match status" value="1"/>
</dbReference>
<reference evidence="2 3" key="1">
    <citation type="submission" date="2016-05" db="EMBL/GenBank/DDBJ databases">
        <authorList>
            <person name="Lavstsen T."/>
            <person name="Jespersen J.S."/>
        </authorList>
    </citation>
    <scope>NUCLEOTIDE SEQUENCE [LARGE SCALE GENOMIC DNA]</scope>
    <source>
        <strain evidence="2 3">YLB-01</strain>
    </source>
</reference>